<gene>
    <name evidence="8" type="ORF">MCOR_18598</name>
</gene>
<dbReference type="CDD" id="cd18989">
    <property type="entry name" value="LGIC_ECD_cation"/>
    <property type="match status" value="1"/>
</dbReference>
<reference evidence="8 9" key="1">
    <citation type="submission" date="2020-06" db="EMBL/GenBank/DDBJ databases">
        <authorList>
            <person name="Li R."/>
            <person name="Bekaert M."/>
        </authorList>
    </citation>
    <scope>NUCLEOTIDE SEQUENCE [LARGE SCALE GENOMIC DNA]</scope>
    <source>
        <strain evidence="9">wild</strain>
    </source>
</reference>
<dbReference type="PRINTS" id="PR00252">
    <property type="entry name" value="NRIONCHANNEL"/>
</dbReference>
<dbReference type="Gene3D" id="2.70.170.10">
    <property type="entry name" value="Neurotransmitter-gated ion-channel ligand-binding domain"/>
    <property type="match status" value="1"/>
</dbReference>
<proteinExistence type="predicted"/>
<evidence type="ECO:0000259" key="7">
    <source>
        <dbReference type="Pfam" id="PF02931"/>
    </source>
</evidence>
<dbReference type="Proteomes" id="UP000507470">
    <property type="component" value="Unassembled WGS sequence"/>
</dbReference>
<feature type="domain" description="Neurotransmitter-gated ion-channel ligand-binding" evidence="7">
    <location>
        <begin position="32"/>
        <end position="234"/>
    </location>
</feature>
<comment type="subcellular location">
    <subcellularLocation>
        <location evidence="1">Membrane</location>
        <topology evidence="1">Multi-pass membrane protein</topology>
    </subcellularLocation>
</comment>
<feature type="transmembrane region" description="Helical" evidence="6">
    <location>
        <begin position="238"/>
        <end position="261"/>
    </location>
</feature>
<protein>
    <recommendedName>
        <fullName evidence="7">Neurotransmitter-gated ion-channel ligand-binding domain-containing protein</fullName>
    </recommendedName>
</protein>
<dbReference type="AlphaFoldDB" id="A0A6J8BIW6"/>
<evidence type="ECO:0000256" key="4">
    <source>
        <dbReference type="ARBA" id="ARBA00023136"/>
    </source>
</evidence>
<dbReference type="InterPro" id="IPR036734">
    <property type="entry name" value="Neur_chan_lig-bd_sf"/>
</dbReference>
<dbReference type="OrthoDB" id="6108060at2759"/>
<dbReference type="InterPro" id="IPR036719">
    <property type="entry name" value="Neuro-gated_channel_TM_sf"/>
</dbReference>
<dbReference type="GO" id="GO:0004888">
    <property type="term" value="F:transmembrane signaling receptor activity"/>
    <property type="evidence" value="ECO:0007669"/>
    <property type="project" value="InterPro"/>
</dbReference>
<name>A0A6J8BIW6_MYTCO</name>
<feature type="compositionally biased region" description="Low complexity" evidence="5">
    <location>
        <begin position="370"/>
        <end position="379"/>
    </location>
</feature>
<dbReference type="SUPFAM" id="SSF63712">
    <property type="entry name" value="Nicotinic receptor ligand binding domain-like"/>
    <property type="match status" value="1"/>
</dbReference>
<keyword evidence="4 6" id="KW-0472">Membrane</keyword>
<evidence type="ECO:0000256" key="2">
    <source>
        <dbReference type="ARBA" id="ARBA00022692"/>
    </source>
</evidence>
<evidence type="ECO:0000313" key="8">
    <source>
        <dbReference type="EMBL" id="CAC5382804.1"/>
    </source>
</evidence>
<keyword evidence="3 6" id="KW-1133">Transmembrane helix</keyword>
<keyword evidence="2 6" id="KW-0812">Transmembrane</keyword>
<dbReference type="InterPro" id="IPR006201">
    <property type="entry name" value="Neur_channel"/>
</dbReference>
<keyword evidence="9" id="KW-1185">Reference proteome</keyword>
<dbReference type="PANTHER" id="PTHR18945">
    <property type="entry name" value="NEUROTRANSMITTER GATED ION CHANNEL"/>
    <property type="match status" value="1"/>
</dbReference>
<dbReference type="FunFam" id="2.70.170.10:FF:000028">
    <property type="entry name" value="AcetylCholine Receptor"/>
    <property type="match status" value="1"/>
</dbReference>
<feature type="transmembrane region" description="Helical" evidence="6">
    <location>
        <begin position="267"/>
        <end position="285"/>
    </location>
</feature>
<dbReference type="SUPFAM" id="SSF90112">
    <property type="entry name" value="Neurotransmitter-gated ion-channel transmembrane pore"/>
    <property type="match status" value="1"/>
</dbReference>
<dbReference type="InterPro" id="IPR006202">
    <property type="entry name" value="Neur_chan_lig-bd"/>
</dbReference>
<feature type="transmembrane region" description="Helical" evidence="6">
    <location>
        <begin position="297"/>
        <end position="323"/>
    </location>
</feature>
<feature type="region of interest" description="Disordered" evidence="5">
    <location>
        <begin position="343"/>
        <end position="379"/>
    </location>
</feature>
<accession>A0A6J8BIW6</accession>
<evidence type="ECO:0000256" key="6">
    <source>
        <dbReference type="SAM" id="Phobius"/>
    </source>
</evidence>
<evidence type="ECO:0000313" key="9">
    <source>
        <dbReference type="Proteomes" id="UP000507470"/>
    </source>
</evidence>
<dbReference type="Pfam" id="PF02931">
    <property type="entry name" value="Neur_chan_LBD"/>
    <property type="match status" value="1"/>
</dbReference>
<dbReference type="EMBL" id="CACVKT020003265">
    <property type="protein sequence ID" value="CAC5382804.1"/>
    <property type="molecule type" value="Genomic_DNA"/>
</dbReference>
<feature type="compositionally biased region" description="Polar residues" evidence="5">
    <location>
        <begin position="345"/>
        <end position="369"/>
    </location>
</feature>
<dbReference type="GO" id="GO:0016020">
    <property type="term" value="C:membrane"/>
    <property type="evidence" value="ECO:0007669"/>
    <property type="project" value="UniProtKB-SubCell"/>
</dbReference>
<sequence>MNLTLLHFFILSDVLLIVYSINIETLLLKEILVTRDYNKYIRKPTVNKSEPIEVEIEIAPYTVHSLDMKNQILITSVGIKMSWTDEFLTWNKSTYGETNKISVPISKIWNPDVILTNYADKSNIFEDNDKLVNIYSNGLVERHDIIKVKTYCFVDSTRYPFETETCTLNFAAQHLDNKEQMLSIRLPDHFLNLYKSNGEWHISKPDKIKTYTTIENVNGRNFSVVILHIEMDRRQTYYVWKFLVPTITMTMINIVTFFIPVTSGAKVPLSTFVLFVLTGITELFNESLPSSSDKISYFGRLLWWLLGISGLVLIVNVIITVIFKCGTCERLCSIWNCKTEENNTNKDGNTTQTKGHIRSSGNCPTSSSAKKGGMQKKQGCKPLKEIPTKEGIATTSLTDVKVDIQGIEPHTPKEQSSSQDNESMLAYVKKLKLYNLIYFLRYKRFDGKIFAILQ</sequence>
<organism evidence="8 9">
    <name type="scientific">Mytilus coruscus</name>
    <name type="common">Sea mussel</name>
    <dbReference type="NCBI Taxonomy" id="42192"/>
    <lineage>
        <taxon>Eukaryota</taxon>
        <taxon>Metazoa</taxon>
        <taxon>Spiralia</taxon>
        <taxon>Lophotrochozoa</taxon>
        <taxon>Mollusca</taxon>
        <taxon>Bivalvia</taxon>
        <taxon>Autobranchia</taxon>
        <taxon>Pteriomorphia</taxon>
        <taxon>Mytilida</taxon>
        <taxon>Mytiloidea</taxon>
        <taxon>Mytilidae</taxon>
        <taxon>Mytilinae</taxon>
        <taxon>Mytilus</taxon>
    </lineage>
</organism>
<dbReference type="CDD" id="cd19051">
    <property type="entry name" value="LGIC_TM_cation"/>
    <property type="match status" value="1"/>
</dbReference>
<feature type="transmembrane region" description="Helical" evidence="6">
    <location>
        <begin position="6"/>
        <end position="28"/>
    </location>
</feature>
<evidence type="ECO:0000256" key="5">
    <source>
        <dbReference type="SAM" id="MobiDB-lite"/>
    </source>
</evidence>
<evidence type="ECO:0000256" key="3">
    <source>
        <dbReference type="ARBA" id="ARBA00022989"/>
    </source>
</evidence>
<evidence type="ECO:0000256" key="1">
    <source>
        <dbReference type="ARBA" id="ARBA00004141"/>
    </source>
</evidence>
<dbReference type="GO" id="GO:0005230">
    <property type="term" value="F:extracellular ligand-gated monoatomic ion channel activity"/>
    <property type="evidence" value="ECO:0007669"/>
    <property type="project" value="InterPro"/>
</dbReference>
<dbReference type="InterPro" id="IPR038050">
    <property type="entry name" value="Neuro_actylchol_rec"/>
</dbReference>
<dbReference type="Gene3D" id="1.20.58.390">
    <property type="entry name" value="Neurotransmitter-gated ion-channel transmembrane domain"/>
    <property type="match status" value="1"/>
</dbReference>